<dbReference type="PANTHER" id="PTHR43157">
    <property type="entry name" value="PHOSPHATIDYLINOSITOL-GLYCAN BIOSYNTHESIS CLASS F PROTEIN-RELATED"/>
    <property type="match status" value="1"/>
</dbReference>
<comment type="similarity">
    <text evidence="1">Belongs to the short-chain dehydrogenases/reductases (SDR) family.</text>
</comment>
<dbReference type="InterPro" id="IPR002347">
    <property type="entry name" value="SDR_fam"/>
</dbReference>
<dbReference type="SUPFAM" id="SSF51735">
    <property type="entry name" value="NAD(P)-binding Rossmann-fold domains"/>
    <property type="match status" value="1"/>
</dbReference>
<protein>
    <submittedName>
        <fullName evidence="3">Uncharacterized protein</fullName>
    </submittedName>
</protein>
<sequence length="325" mass="35724">MSDQTTSLPNGSTLAGKTIIITGGNKGLGFEVARQAILLAASRVIITTRSEVRGQNAIAALRENAEIQRVNPNCQIEFFDLDLEDYQSGLRFSQQVKEQVPELDLLICNGGITLYDYKDTKGGHESNMQVNCYTHFFVVFELLGLLRATAARRGSPTRVTFLGSFNHIRNDLESVPIPPGYKVLDYFDDKELITPSKRYFNSKLAIIGLAQKLASLVPPSEVIVNSVCPGIVHTGITSKLSFWLQPFIWVFLKLKAVPIETGGRSIIHAAVEVGAESHGKFMPMGGQVVGHTPFLDTDAGNKFKEQLWSELLGEGKSVDPDLEPF</sequence>
<proteinExistence type="inferred from homology"/>
<dbReference type="EMBL" id="JAQJAN010000005">
    <property type="protein sequence ID" value="KAJ5728523.1"/>
    <property type="molecule type" value="Genomic_DNA"/>
</dbReference>
<dbReference type="PANTHER" id="PTHR43157:SF31">
    <property type="entry name" value="PHOSPHATIDYLINOSITOL-GLYCAN BIOSYNTHESIS CLASS F PROTEIN"/>
    <property type="match status" value="1"/>
</dbReference>
<keyword evidence="4" id="KW-1185">Reference proteome</keyword>
<evidence type="ECO:0000256" key="2">
    <source>
        <dbReference type="ARBA" id="ARBA00023002"/>
    </source>
</evidence>
<comment type="caution">
    <text evidence="3">The sequence shown here is derived from an EMBL/GenBank/DDBJ whole genome shotgun (WGS) entry which is preliminary data.</text>
</comment>
<organism evidence="3 4">
    <name type="scientific">Penicillium malachiteum</name>
    <dbReference type="NCBI Taxonomy" id="1324776"/>
    <lineage>
        <taxon>Eukaryota</taxon>
        <taxon>Fungi</taxon>
        <taxon>Dikarya</taxon>
        <taxon>Ascomycota</taxon>
        <taxon>Pezizomycotina</taxon>
        <taxon>Eurotiomycetes</taxon>
        <taxon>Eurotiomycetidae</taxon>
        <taxon>Eurotiales</taxon>
        <taxon>Aspergillaceae</taxon>
        <taxon>Penicillium</taxon>
    </lineage>
</organism>
<name>A0AAD6HPB6_9EURO</name>
<reference evidence="3" key="2">
    <citation type="submission" date="2023-01" db="EMBL/GenBank/DDBJ databases">
        <authorList>
            <person name="Petersen C."/>
        </authorList>
    </citation>
    <scope>NUCLEOTIDE SEQUENCE</scope>
    <source>
        <strain evidence="3">IBT 17514</strain>
    </source>
</reference>
<dbReference type="Proteomes" id="UP001215712">
    <property type="component" value="Unassembled WGS sequence"/>
</dbReference>
<dbReference type="PRINTS" id="PR00081">
    <property type="entry name" value="GDHRDH"/>
</dbReference>
<dbReference type="InterPro" id="IPR036291">
    <property type="entry name" value="NAD(P)-bd_dom_sf"/>
</dbReference>
<accession>A0AAD6HPB6</accession>
<keyword evidence="2" id="KW-0560">Oxidoreductase</keyword>
<gene>
    <name evidence="3" type="ORF">N7493_004853</name>
</gene>
<dbReference type="Pfam" id="PF00106">
    <property type="entry name" value="adh_short"/>
    <property type="match status" value="2"/>
</dbReference>
<evidence type="ECO:0000313" key="4">
    <source>
        <dbReference type="Proteomes" id="UP001215712"/>
    </source>
</evidence>
<evidence type="ECO:0000313" key="3">
    <source>
        <dbReference type="EMBL" id="KAJ5728523.1"/>
    </source>
</evidence>
<reference evidence="3" key="1">
    <citation type="journal article" date="2023" name="IMA Fungus">
        <title>Comparative genomic study of the Penicillium genus elucidates a diverse pangenome and 15 lateral gene transfer events.</title>
        <authorList>
            <person name="Petersen C."/>
            <person name="Sorensen T."/>
            <person name="Nielsen M.R."/>
            <person name="Sondergaard T.E."/>
            <person name="Sorensen J.L."/>
            <person name="Fitzpatrick D.A."/>
            <person name="Frisvad J.C."/>
            <person name="Nielsen K.L."/>
        </authorList>
    </citation>
    <scope>NUCLEOTIDE SEQUENCE</scope>
    <source>
        <strain evidence="3">IBT 17514</strain>
    </source>
</reference>
<dbReference type="Gene3D" id="3.40.50.720">
    <property type="entry name" value="NAD(P)-binding Rossmann-like Domain"/>
    <property type="match status" value="1"/>
</dbReference>
<dbReference type="AlphaFoldDB" id="A0AAD6HPB6"/>
<dbReference type="GO" id="GO:0016491">
    <property type="term" value="F:oxidoreductase activity"/>
    <property type="evidence" value="ECO:0007669"/>
    <property type="project" value="UniProtKB-KW"/>
</dbReference>
<evidence type="ECO:0000256" key="1">
    <source>
        <dbReference type="ARBA" id="ARBA00006484"/>
    </source>
</evidence>